<dbReference type="PROSITE" id="PS01156">
    <property type="entry name" value="TONB_DEPENDENT_REC_2"/>
    <property type="match status" value="1"/>
</dbReference>
<dbReference type="InterPro" id="IPR037066">
    <property type="entry name" value="Plug_dom_sf"/>
</dbReference>
<reference evidence="20 21" key="1">
    <citation type="submission" date="2021-01" db="EMBL/GenBank/DDBJ databases">
        <title>Brevundimonas vitis sp. nov., an bacterium isolated from grape (Vitis vinifera).</title>
        <authorList>
            <person name="Jiang L."/>
            <person name="Lee J."/>
        </authorList>
    </citation>
    <scope>NUCLEOTIDE SEQUENCE [LARGE SCALE GENOMIC DNA]</scope>
    <source>
        <strain evidence="20 21">GRTSA-9</strain>
    </source>
</reference>
<keyword evidence="4 14" id="KW-1134">Transmembrane beta strand</keyword>
<evidence type="ECO:0000313" key="20">
    <source>
        <dbReference type="EMBL" id="QQQ19278.1"/>
    </source>
</evidence>
<keyword evidence="12 20" id="KW-0675">Receptor</keyword>
<evidence type="ECO:0000259" key="19">
    <source>
        <dbReference type="Pfam" id="PF07715"/>
    </source>
</evidence>
<keyword evidence="11 14" id="KW-0472">Membrane</keyword>
<evidence type="ECO:0000256" key="2">
    <source>
        <dbReference type="ARBA" id="ARBA00009810"/>
    </source>
</evidence>
<dbReference type="Pfam" id="PF00593">
    <property type="entry name" value="TonB_dep_Rec_b-barrel"/>
    <property type="match status" value="1"/>
</dbReference>
<evidence type="ECO:0000256" key="9">
    <source>
        <dbReference type="ARBA" id="ARBA00023065"/>
    </source>
</evidence>
<dbReference type="NCBIfam" id="TIGR01783">
    <property type="entry name" value="TonB-siderophor"/>
    <property type="match status" value="1"/>
</dbReference>
<dbReference type="Gene3D" id="2.170.130.10">
    <property type="entry name" value="TonB-dependent receptor, plug domain"/>
    <property type="match status" value="1"/>
</dbReference>
<keyword evidence="8" id="KW-0408">Iron</keyword>
<evidence type="ECO:0000256" key="1">
    <source>
        <dbReference type="ARBA" id="ARBA00004571"/>
    </source>
</evidence>
<keyword evidence="3 14" id="KW-0813">Transport</keyword>
<evidence type="ECO:0000256" key="8">
    <source>
        <dbReference type="ARBA" id="ARBA00023004"/>
    </source>
</evidence>
<comment type="subcellular location">
    <subcellularLocation>
        <location evidence="1 14">Cell outer membrane</location>
        <topology evidence="1 14">Multi-pass membrane protein</topology>
    </subcellularLocation>
</comment>
<dbReference type="PANTHER" id="PTHR32552">
    <property type="entry name" value="FERRICHROME IRON RECEPTOR-RELATED"/>
    <property type="match status" value="1"/>
</dbReference>
<dbReference type="RefSeq" id="WP_201103629.1">
    <property type="nucleotide sequence ID" value="NZ_CP067977.1"/>
</dbReference>
<evidence type="ECO:0000259" key="18">
    <source>
        <dbReference type="Pfam" id="PF00593"/>
    </source>
</evidence>
<keyword evidence="6 14" id="KW-0812">Transmembrane</keyword>
<feature type="domain" description="TonB-dependent receptor-like beta-barrel" evidence="18">
    <location>
        <begin position="246"/>
        <end position="682"/>
    </location>
</feature>
<evidence type="ECO:0000256" key="14">
    <source>
        <dbReference type="PROSITE-ProRule" id="PRU01360"/>
    </source>
</evidence>
<evidence type="ECO:0000256" key="10">
    <source>
        <dbReference type="ARBA" id="ARBA00023077"/>
    </source>
</evidence>
<keyword evidence="21" id="KW-1185">Reference proteome</keyword>
<dbReference type="Pfam" id="PF07715">
    <property type="entry name" value="Plug"/>
    <property type="match status" value="1"/>
</dbReference>
<evidence type="ECO:0000256" key="6">
    <source>
        <dbReference type="ARBA" id="ARBA00022692"/>
    </source>
</evidence>
<dbReference type="CDD" id="cd01347">
    <property type="entry name" value="ligand_gated_channel"/>
    <property type="match status" value="1"/>
</dbReference>
<evidence type="ECO:0000256" key="16">
    <source>
        <dbReference type="RuleBase" id="RU003357"/>
    </source>
</evidence>
<protein>
    <submittedName>
        <fullName evidence="20">TonB-dependent receptor</fullName>
    </submittedName>
</protein>
<evidence type="ECO:0000256" key="15">
    <source>
        <dbReference type="PROSITE-ProRule" id="PRU10144"/>
    </source>
</evidence>
<dbReference type="InterPro" id="IPR012910">
    <property type="entry name" value="Plug_dom"/>
</dbReference>
<dbReference type="InterPro" id="IPR010917">
    <property type="entry name" value="TonB_rcpt_CS"/>
</dbReference>
<keyword evidence="13 14" id="KW-0998">Cell outer membrane</keyword>
<evidence type="ECO:0000256" key="3">
    <source>
        <dbReference type="ARBA" id="ARBA00022448"/>
    </source>
</evidence>
<evidence type="ECO:0000313" key="21">
    <source>
        <dbReference type="Proteomes" id="UP000595448"/>
    </source>
</evidence>
<dbReference type="Proteomes" id="UP000595448">
    <property type="component" value="Chromosome"/>
</dbReference>
<dbReference type="PANTHER" id="PTHR32552:SF82">
    <property type="entry name" value="FCUA PROTEIN"/>
    <property type="match status" value="1"/>
</dbReference>
<dbReference type="InterPro" id="IPR036942">
    <property type="entry name" value="Beta-barrel_TonB_sf"/>
</dbReference>
<evidence type="ECO:0000256" key="11">
    <source>
        <dbReference type="ARBA" id="ARBA00023136"/>
    </source>
</evidence>
<evidence type="ECO:0000256" key="4">
    <source>
        <dbReference type="ARBA" id="ARBA00022452"/>
    </source>
</evidence>
<dbReference type="SUPFAM" id="SSF56935">
    <property type="entry name" value="Porins"/>
    <property type="match status" value="1"/>
</dbReference>
<organism evidence="20 21">
    <name type="scientific">Brevundimonas vitisensis</name>
    <dbReference type="NCBI Taxonomy" id="2800818"/>
    <lineage>
        <taxon>Bacteria</taxon>
        <taxon>Pseudomonadati</taxon>
        <taxon>Pseudomonadota</taxon>
        <taxon>Alphaproteobacteria</taxon>
        <taxon>Caulobacterales</taxon>
        <taxon>Caulobacteraceae</taxon>
        <taxon>Brevundimonas</taxon>
    </lineage>
</organism>
<dbReference type="InterPro" id="IPR000531">
    <property type="entry name" value="Beta-barrel_TonB"/>
</dbReference>
<dbReference type="InterPro" id="IPR010105">
    <property type="entry name" value="TonB_sidphr_rcpt"/>
</dbReference>
<dbReference type="PROSITE" id="PS52016">
    <property type="entry name" value="TONB_DEPENDENT_REC_3"/>
    <property type="match status" value="1"/>
</dbReference>
<evidence type="ECO:0000256" key="12">
    <source>
        <dbReference type="ARBA" id="ARBA00023170"/>
    </source>
</evidence>
<feature type="domain" description="TonB-dependent receptor plug" evidence="19">
    <location>
        <begin position="64"/>
        <end position="161"/>
    </location>
</feature>
<proteinExistence type="inferred from homology"/>
<dbReference type="InterPro" id="IPR039426">
    <property type="entry name" value="TonB-dep_rcpt-like"/>
</dbReference>
<gene>
    <name evidence="20" type="ORF">JIP62_03965</name>
</gene>
<dbReference type="Gene3D" id="2.40.170.20">
    <property type="entry name" value="TonB-dependent receptor, beta-barrel domain"/>
    <property type="match status" value="1"/>
</dbReference>
<keyword evidence="9" id="KW-0406">Ion transport</keyword>
<feature type="chain" id="PRO_5046051671" evidence="17">
    <location>
        <begin position="22"/>
        <end position="716"/>
    </location>
</feature>
<dbReference type="EMBL" id="CP067977">
    <property type="protein sequence ID" value="QQQ19278.1"/>
    <property type="molecule type" value="Genomic_DNA"/>
</dbReference>
<name>A0ABX7BRD4_9CAUL</name>
<comment type="similarity">
    <text evidence="2 14 16">Belongs to the TonB-dependent receptor family.</text>
</comment>
<evidence type="ECO:0000256" key="13">
    <source>
        <dbReference type="ARBA" id="ARBA00023237"/>
    </source>
</evidence>
<keyword evidence="7 17" id="KW-0732">Signal</keyword>
<keyword evidence="5" id="KW-0410">Iron transport</keyword>
<evidence type="ECO:0000256" key="7">
    <source>
        <dbReference type="ARBA" id="ARBA00022729"/>
    </source>
</evidence>
<evidence type="ECO:0000256" key="5">
    <source>
        <dbReference type="ARBA" id="ARBA00022496"/>
    </source>
</evidence>
<feature type="short sequence motif" description="TonB C-terminal box" evidence="15">
    <location>
        <begin position="699"/>
        <end position="716"/>
    </location>
</feature>
<accession>A0ABX7BRD4</accession>
<sequence length="716" mass="76037">MSRSLLLASCCALVLGSPALAQEPEATNVDEIVVTGSQVTLTAPYAGGQVARGGRVGLFGALNVMDTPFASTNYTEELLRNQQSRSVGDVLQNDPAVRVSKGFGNFQELYVIRGFPVYSDDMTYNGLYGILPRQFVAAEFLERVEVFHGATAFLNGAAPGGSGVGGAFNLTPKRAPDLPLNRLTAGIEGEGELYLAADIARRFGAAGDYGLRANLAHRNGEAGVEGEDRELTALGLGLDRRGERARFAADIGYQDHRIDAPRPTVTPAGAIPAPPSADSNFAQPWTYTDERQLFGVVRAEFDVSDAVSTWAAFGGRNGKEANVLANPTAQPNGSLSAYRFDNAREDTVWSGDAGIRAELTTGPVGHRIVASASQVQSKSRNAYAFSNFGGFASDLYAPVTVAPPAANFFVGGDLDDPNVTERVNNTSFALADMLSFADGRFLVTLGARYQQIETASYDYNTGAGLSSYEGDATTPVLAVVYRPNDWLSVYANYAEALIPGQIAPAVSGGVPVSNAGEALSPFRGEQAEVGFKYDVGRFGGSVSLFRTSLPSAYVENAVFAANGEQQNTGLEVAFFGEPRDGLRVLGGWTWLDAELTRTAGGAMDGLRPIGTPEFQGNVNVEWDVPAATGLTLEGRIVHTGEQPANGANTVDLDAWTRFDAGLRYSRDMGGRPITLRARIENLADEDHWVAVGGFPGANYLTLGAPRTLRLSLSTDF</sequence>
<keyword evidence="10 16" id="KW-0798">TonB box</keyword>
<evidence type="ECO:0000256" key="17">
    <source>
        <dbReference type="SAM" id="SignalP"/>
    </source>
</evidence>
<feature type="signal peptide" evidence="17">
    <location>
        <begin position="1"/>
        <end position="21"/>
    </location>
</feature>